<accession>A0A165I0F3</accession>
<evidence type="ECO:0000256" key="1">
    <source>
        <dbReference type="SAM" id="MobiDB-lite"/>
    </source>
</evidence>
<evidence type="ECO:0008006" key="4">
    <source>
        <dbReference type="Google" id="ProtNLM"/>
    </source>
</evidence>
<evidence type="ECO:0000313" key="3">
    <source>
        <dbReference type="Proteomes" id="UP000076632"/>
    </source>
</evidence>
<dbReference type="STRING" id="1328760.A0A165I0F3"/>
<feature type="compositionally biased region" description="Basic and acidic residues" evidence="1">
    <location>
        <begin position="1192"/>
        <end position="1201"/>
    </location>
</feature>
<feature type="compositionally biased region" description="Polar residues" evidence="1">
    <location>
        <begin position="909"/>
        <end position="926"/>
    </location>
</feature>
<dbReference type="EMBL" id="KV407456">
    <property type="protein sequence ID" value="KZF24181.1"/>
    <property type="molecule type" value="Genomic_DNA"/>
</dbReference>
<proteinExistence type="predicted"/>
<feature type="compositionally biased region" description="Basic and acidic residues" evidence="1">
    <location>
        <begin position="1137"/>
        <end position="1154"/>
    </location>
</feature>
<feature type="region of interest" description="Disordered" evidence="1">
    <location>
        <begin position="1097"/>
        <end position="1312"/>
    </location>
</feature>
<sequence length="1353" mass="148750">MARPDSRLGTGTFQMNGLTNWLKPSVDEQFESILPWLRKKVLNRSTAARQPPAPWSYTSDNLRYASVKPQTLQIVKILSSNRICKVLLSDSFSTIEAIIAAQPPSRNPTVTVASIGGLISISRYELVFHTFDSVYPVDISLFVQESELSGSERFHCLGHPKPLAMAGGTEAFSDTPKAATSVLNLGTKSPQENKHFSTQGDEVLSHIENSLNIATQPPFVGMQSDASKSAISPYTPSNRSTPPLPTTPTSLLSGRTSKRLKAVPSLMTRKSANTTEDLMGLVGSKKAPTGSWSRLEPGPAQASYNEGSAHFSMPQAKRAVDSLCGTISHSEDAQPKHVSGTSPKTVHIKEEPVSPLMESQNFLSGRDSLLVNGLSAQDSSELQLNAELLQHYASEQGENTDSGIWKGMESVLRRDVDIPKDQRKVLDGEYSWLPPEPGTDEPMVPLPSHILRWLDEKADDAASEATILEKEQVPKPDDLRLSSSSPLPERNETDENVDVGSPVTNWSLSPLHHRRDYLPPDSSAEVMRDRSIGKVSRTKRQRSLSMDEDIPLSKKNKVLNSVTRMNHSSPSVSPSPSHDRGMIKHRERNARGTDTLAQQGDCLDALQQSQEDLVHDTQPSSETQLNVGKSPNKEIPEARRSQISPPPVYELPIFIRGYYNSTPMMPTDESDLDSDEESEPELHTYYHPTATGKGESGKTGQSNRQSPLPFAESENSYLQVHRTPYQNKIVSDPPNHMTAKVSSEVREVGSNDTFVSGTFEEGRTEPQNGEFKSGTQLSTGSYIQDAAGKIVSQSLFVSPAQASEASICPQNGNNDDIPLDAEDSGSRNIQSARHASSDSPAAGPNAEACLGKETKFNFSQEDRHVANLSERLKQHRRDFMKKRAGSQSAHSSLRTPVDQQRLEPESRRPSQNGKAEQEISRFNSDPSIAGAASIRSSPKNGNLRRVVGTPPSSQKIEDANAPMRNTPGSSSHADGVSDDNRQQPLRQELCQIFPGTNSPLELFQHFRNAYPEYQGSFKHFSGVCNRIHQLTAQGQLFPQCLWDDFIVRHNTEYRSYLAECHSNFVDPDKYESYYQNITSIRYTGNIITRQTLKLALRTASSSSSTGDSKDRRSSGSTYEDALTARTVSYSSSVPILNEEHQGSRVSSRRSEHPRCSSRPRPSSQPPQTNRQSEDRPLPLDAVVSSQASRKRLNTEHLPSDRPHKKAKSIPKTSQPTHVNVEHFPGSSQSNKSRRSSKSTAHSPRHTSSRPSSRLSQGRSKSPITTTAAAAAAAAPVQSARERSYHSARAADPHRSSAPLVSSAPAPQSGWWQDTNTPFKMFARAYTSLKSVNGAIADVDDKATRPINVLEWEL</sequence>
<feature type="compositionally biased region" description="Basic and acidic residues" evidence="1">
    <location>
        <begin position="1279"/>
        <end position="1294"/>
    </location>
</feature>
<feature type="region of interest" description="Disordered" evidence="1">
    <location>
        <begin position="878"/>
        <end position="980"/>
    </location>
</feature>
<feature type="compositionally biased region" description="Polar residues" evidence="1">
    <location>
        <begin position="224"/>
        <end position="234"/>
    </location>
</feature>
<feature type="region of interest" description="Disordered" evidence="1">
    <location>
        <begin position="754"/>
        <end position="776"/>
    </location>
</feature>
<evidence type="ECO:0000313" key="2">
    <source>
        <dbReference type="EMBL" id="KZF24181.1"/>
    </source>
</evidence>
<organism evidence="2 3">
    <name type="scientific">Xylona heveae (strain CBS 132557 / TC161)</name>
    <dbReference type="NCBI Taxonomy" id="1328760"/>
    <lineage>
        <taxon>Eukaryota</taxon>
        <taxon>Fungi</taxon>
        <taxon>Dikarya</taxon>
        <taxon>Ascomycota</taxon>
        <taxon>Pezizomycotina</taxon>
        <taxon>Xylonomycetes</taxon>
        <taxon>Xylonales</taxon>
        <taxon>Xylonaceae</taxon>
        <taxon>Xylona</taxon>
    </lineage>
</organism>
<dbReference type="OrthoDB" id="3538943at2759"/>
<feature type="region of interest" description="Disordered" evidence="1">
    <location>
        <begin position="685"/>
        <end position="713"/>
    </location>
</feature>
<dbReference type="OMA" id="PKWQWDD"/>
<feature type="compositionally biased region" description="Low complexity" evidence="1">
    <location>
        <begin position="1295"/>
        <end position="1308"/>
    </location>
</feature>
<feature type="compositionally biased region" description="Low complexity" evidence="1">
    <location>
        <begin position="1097"/>
        <end position="1106"/>
    </location>
</feature>
<feature type="compositionally biased region" description="Basic residues" evidence="1">
    <location>
        <begin position="1231"/>
        <end position="1247"/>
    </location>
</feature>
<dbReference type="RefSeq" id="XP_018189736.1">
    <property type="nucleotide sequence ID" value="XM_018335878.1"/>
</dbReference>
<feature type="compositionally biased region" description="Polar residues" evidence="1">
    <location>
        <begin position="558"/>
        <end position="567"/>
    </location>
</feature>
<dbReference type="GeneID" id="28901015"/>
<feature type="compositionally biased region" description="Basic and acidic residues" evidence="1">
    <location>
        <begin position="631"/>
        <end position="640"/>
    </location>
</feature>
<feature type="compositionally biased region" description="Polar residues" evidence="1">
    <location>
        <begin position="805"/>
        <end position="814"/>
    </location>
</feature>
<dbReference type="Proteomes" id="UP000076632">
    <property type="component" value="Unassembled WGS sequence"/>
</dbReference>
<keyword evidence="3" id="KW-1185">Reference proteome</keyword>
<feature type="region of interest" description="Disordered" evidence="1">
    <location>
        <begin position="611"/>
        <end position="645"/>
    </location>
</feature>
<feature type="compositionally biased region" description="Polar residues" evidence="1">
    <location>
        <begin position="1125"/>
        <end position="1134"/>
    </location>
</feature>
<feature type="compositionally biased region" description="Low complexity" evidence="1">
    <location>
        <begin position="1156"/>
        <end position="1170"/>
    </location>
</feature>
<feature type="region of interest" description="Disordered" evidence="1">
    <location>
        <begin position="470"/>
        <end position="546"/>
    </location>
</feature>
<feature type="compositionally biased region" description="Polar residues" evidence="1">
    <location>
        <begin position="885"/>
        <end position="898"/>
    </location>
</feature>
<feature type="compositionally biased region" description="Low complexity" evidence="1">
    <location>
        <begin position="1248"/>
        <end position="1274"/>
    </location>
</feature>
<protein>
    <recommendedName>
        <fullName evidence="4">Telomere replication protein EST3</fullName>
    </recommendedName>
</protein>
<feature type="region of interest" description="Disordered" evidence="1">
    <location>
        <begin position="217"/>
        <end position="306"/>
    </location>
</feature>
<dbReference type="InParanoid" id="A0A165I0F3"/>
<feature type="region of interest" description="Disordered" evidence="1">
    <location>
        <begin position="558"/>
        <end position="582"/>
    </location>
</feature>
<name>A0A165I0F3_XYLHT</name>
<gene>
    <name evidence="2" type="ORF">L228DRAFT_281284</name>
</gene>
<feature type="compositionally biased region" description="Polar residues" evidence="1">
    <location>
        <begin position="611"/>
        <end position="629"/>
    </location>
</feature>
<feature type="compositionally biased region" description="Low complexity" evidence="1">
    <location>
        <begin position="235"/>
        <end position="255"/>
    </location>
</feature>
<feature type="region of interest" description="Disordered" evidence="1">
    <location>
        <begin position="805"/>
        <end position="847"/>
    </location>
</feature>
<feature type="compositionally biased region" description="Basic and acidic residues" evidence="1">
    <location>
        <begin position="470"/>
        <end position="480"/>
    </location>
</feature>
<feature type="compositionally biased region" description="Polar residues" evidence="1">
    <location>
        <begin position="826"/>
        <end position="839"/>
    </location>
</feature>
<reference evidence="2 3" key="1">
    <citation type="journal article" date="2016" name="Fungal Biol.">
        <title>The genome of Xylona heveae provides a window into fungal endophytism.</title>
        <authorList>
            <person name="Gazis R."/>
            <person name="Kuo A."/>
            <person name="Riley R."/>
            <person name="LaButti K."/>
            <person name="Lipzen A."/>
            <person name="Lin J."/>
            <person name="Amirebrahimi M."/>
            <person name="Hesse C.N."/>
            <person name="Spatafora J.W."/>
            <person name="Henrissat B."/>
            <person name="Hainaut M."/>
            <person name="Grigoriev I.V."/>
            <person name="Hibbett D.S."/>
        </authorList>
    </citation>
    <scope>NUCLEOTIDE SEQUENCE [LARGE SCALE GENOMIC DNA]</scope>
    <source>
        <strain evidence="2 3">TC161</strain>
    </source>
</reference>